<protein>
    <submittedName>
        <fullName evidence="4">Mediator of RNA polymerase II transcription subunit 6</fullName>
    </submittedName>
</protein>
<evidence type="ECO:0000256" key="1">
    <source>
        <dbReference type="SAM" id="MobiDB-lite"/>
    </source>
</evidence>
<feature type="region of interest" description="Disordered" evidence="1">
    <location>
        <begin position="61"/>
        <end position="102"/>
    </location>
</feature>
<keyword evidence="3" id="KW-1185">Reference proteome</keyword>
<dbReference type="Pfam" id="PF21797">
    <property type="entry name" value="CycT2-like_C"/>
    <property type="match status" value="1"/>
</dbReference>
<dbReference type="AlphaFoldDB" id="A0A0R3QE63"/>
<dbReference type="WBParaSite" id="BTMF_0000464901-mRNA-1">
    <property type="protein sequence ID" value="BTMF_0000464901-mRNA-1"/>
    <property type="gene ID" value="BTMF_0000464901"/>
</dbReference>
<dbReference type="EMBL" id="UZAG01003729">
    <property type="protein sequence ID" value="VDO15806.1"/>
    <property type="molecule type" value="Genomic_DNA"/>
</dbReference>
<evidence type="ECO:0000313" key="2">
    <source>
        <dbReference type="EMBL" id="VDO15806.1"/>
    </source>
</evidence>
<accession>A0A0R3QE63</accession>
<evidence type="ECO:0000313" key="3">
    <source>
        <dbReference type="Proteomes" id="UP000280834"/>
    </source>
</evidence>
<reference evidence="4" key="1">
    <citation type="submission" date="2017-02" db="UniProtKB">
        <authorList>
            <consortium name="WormBaseParasite"/>
        </authorList>
    </citation>
    <scope>IDENTIFICATION</scope>
</reference>
<organism evidence="4">
    <name type="scientific">Brugia timori</name>
    <dbReference type="NCBI Taxonomy" id="42155"/>
    <lineage>
        <taxon>Eukaryota</taxon>
        <taxon>Metazoa</taxon>
        <taxon>Ecdysozoa</taxon>
        <taxon>Nematoda</taxon>
        <taxon>Chromadorea</taxon>
        <taxon>Rhabditida</taxon>
        <taxon>Spirurina</taxon>
        <taxon>Spiruromorpha</taxon>
        <taxon>Filarioidea</taxon>
        <taxon>Onchocercidae</taxon>
        <taxon>Brugia</taxon>
    </lineage>
</organism>
<proteinExistence type="predicted"/>
<evidence type="ECO:0000313" key="4">
    <source>
        <dbReference type="WBParaSite" id="BTMF_0000464901-mRNA-1"/>
    </source>
</evidence>
<sequence>MAFQGVQFQIQTTPDEAPWYKQVDPTMTLDKLLKLTEEFSRIYKTHGESLNIKKYAMRSSLRETSAPQNVNQPQQQSPQQPPSQQHRQGQNQVAPSIATLPPPPVAPQLNAAVAVKGAEPTRRIDLSDYKLRNNAYIGACFIAAQQQQQPSSQNSVIQAQRRNFMRPDVLSQTASKGLDLPLPPIIANGKFVCVHFKIYLVIG</sequence>
<name>A0A0R3QE63_9BILA</name>
<feature type="compositionally biased region" description="Low complexity" evidence="1">
    <location>
        <begin position="65"/>
        <end position="92"/>
    </location>
</feature>
<reference evidence="2 3" key="2">
    <citation type="submission" date="2018-11" db="EMBL/GenBank/DDBJ databases">
        <authorList>
            <consortium name="Pathogen Informatics"/>
        </authorList>
    </citation>
    <scope>NUCLEOTIDE SEQUENCE [LARGE SCALE GENOMIC DNA]</scope>
</reference>
<dbReference type="Proteomes" id="UP000280834">
    <property type="component" value="Unassembled WGS sequence"/>
</dbReference>
<dbReference type="Gene3D" id="1.10.472.10">
    <property type="entry name" value="Cyclin-like"/>
    <property type="match status" value="1"/>
</dbReference>
<gene>
    <name evidence="2" type="ORF">BTMF_LOCUS3945</name>
</gene>